<accession>A0A834JQU0</accession>
<sequence length="439" mass="48055">MSEQFVGCTVSVTCIDDLGTYQGQIIDLNKQSVTLSKAFCNGVPHTSSVVSLNAKDIVNVEIISTKEACSNVNDTQTQSKVTVKRPIAKRAGRSFSESVPSSTHSAESNCKPTQKRLTHRQRVLERDEHTFGTPIDQSLNQDFDFEKNLALFNKEAVWQEINSLKPDIVRQSESNRGGGGKYRHDENVIVSEPTAFRQIVVPSTGEKEYVTDDGLVIPSITLDLHRQLIGAADRLGISWERRVELLGRAGAEIILQLLGGGHRLNPNNAHQWPTVVALCGPNRSGAAGVNCARQLSSHGVKTIVFVENSEDVFLLQELSLYRLTENKVETKVKNLPSVVDLILVALCDENSPKMVTPVTLWANNNRALVLAIEPPSTGTPGILSKFSLVGALPLSHSLDNGRLYLCNLALPNKVYSDVGITYRSPFGPKFVIPLHSNNS</sequence>
<dbReference type="SMART" id="SM01271">
    <property type="entry name" value="LSM14"/>
    <property type="match status" value="1"/>
</dbReference>
<protein>
    <recommendedName>
        <fullName evidence="3">Enhancer of mRNA-decapping protein 3</fullName>
    </recommendedName>
</protein>
<dbReference type="InterPro" id="IPR036652">
    <property type="entry name" value="YjeF_N_dom_sf"/>
</dbReference>
<comment type="subcellular location">
    <subcellularLocation>
        <location evidence="1">Cytoplasm</location>
        <location evidence="1">P-body</location>
    </subcellularLocation>
</comment>
<dbReference type="AlphaFoldDB" id="A0A834JQU0"/>
<dbReference type="SUPFAM" id="SSF64153">
    <property type="entry name" value="YjeF N-terminal domain-like"/>
    <property type="match status" value="1"/>
</dbReference>
<dbReference type="InterPro" id="IPR025609">
    <property type="entry name" value="Lsm14-like_N"/>
</dbReference>
<evidence type="ECO:0000259" key="6">
    <source>
        <dbReference type="PROSITE" id="PS51385"/>
    </source>
</evidence>
<proteinExistence type="inferred from homology"/>
<evidence type="ECO:0000313" key="8">
    <source>
        <dbReference type="EMBL" id="KAF7391214.1"/>
    </source>
</evidence>
<evidence type="ECO:0000256" key="3">
    <source>
        <dbReference type="ARBA" id="ARBA00015797"/>
    </source>
</evidence>
<feature type="region of interest" description="Disordered" evidence="5">
    <location>
        <begin position="92"/>
        <end position="116"/>
    </location>
</feature>
<dbReference type="GO" id="GO:0003729">
    <property type="term" value="F:mRNA binding"/>
    <property type="evidence" value="ECO:0007669"/>
    <property type="project" value="InterPro"/>
</dbReference>
<evidence type="ECO:0000256" key="4">
    <source>
        <dbReference type="ARBA" id="ARBA00022490"/>
    </source>
</evidence>
<dbReference type="Pfam" id="PF03853">
    <property type="entry name" value="YjeF_N"/>
    <property type="match status" value="1"/>
</dbReference>
<dbReference type="Pfam" id="PF12701">
    <property type="entry name" value="LSM14"/>
    <property type="match status" value="1"/>
</dbReference>
<dbReference type="EMBL" id="JACSEA010000010">
    <property type="protein sequence ID" value="KAF7391214.1"/>
    <property type="molecule type" value="Genomic_DNA"/>
</dbReference>
<dbReference type="Gene3D" id="3.40.50.10260">
    <property type="entry name" value="YjeF N-terminal domain"/>
    <property type="match status" value="1"/>
</dbReference>
<dbReference type="PROSITE" id="PS51385">
    <property type="entry name" value="YJEF_N"/>
    <property type="match status" value="1"/>
</dbReference>
<dbReference type="InterPro" id="IPR025762">
    <property type="entry name" value="DFDF"/>
</dbReference>
<keyword evidence="9" id="KW-1185">Reference proteome</keyword>
<comment type="similarity">
    <text evidence="2">Belongs to the EDC3 family.</text>
</comment>
<keyword evidence="4" id="KW-0963">Cytoplasm</keyword>
<organism evidence="8 9">
    <name type="scientific">Vespula vulgaris</name>
    <name type="common">Yellow jacket</name>
    <name type="synonym">Wasp</name>
    <dbReference type="NCBI Taxonomy" id="7454"/>
    <lineage>
        <taxon>Eukaryota</taxon>
        <taxon>Metazoa</taxon>
        <taxon>Ecdysozoa</taxon>
        <taxon>Arthropoda</taxon>
        <taxon>Hexapoda</taxon>
        <taxon>Insecta</taxon>
        <taxon>Pterygota</taxon>
        <taxon>Neoptera</taxon>
        <taxon>Endopterygota</taxon>
        <taxon>Hymenoptera</taxon>
        <taxon>Apocrita</taxon>
        <taxon>Aculeata</taxon>
        <taxon>Vespoidea</taxon>
        <taxon>Vespidae</taxon>
        <taxon>Vespinae</taxon>
        <taxon>Vespula</taxon>
    </lineage>
</organism>
<name>A0A834JQU0_VESVU</name>
<dbReference type="GO" id="GO:0000932">
    <property type="term" value="C:P-body"/>
    <property type="evidence" value="ECO:0007669"/>
    <property type="project" value="UniProtKB-SubCell"/>
</dbReference>
<dbReference type="CDD" id="cd01737">
    <property type="entry name" value="LSm16_N"/>
    <property type="match status" value="1"/>
</dbReference>
<feature type="compositionally biased region" description="Polar residues" evidence="5">
    <location>
        <begin position="95"/>
        <end position="112"/>
    </location>
</feature>
<evidence type="ECO:0000256" key="2">
    <source>
        <dbReference type="ARBA" id="ARBA00006610"/>
    </source>
</evidence>
<evidence type="ECO:0000256" key="5">
    <source>
        <dbReference type="SAM" id="MobiDB-lite"/>
    </source>
</evidence>
<reference evidence="8" key="1">
    <citation type="journal article" date="2020" name="G3 (Bethesda)">
        <title>High-Quality Assemblies for Three Invasive Social Wasps from the &lt;i&gt;Vespula&lt;/i&gt; Genus.</title>
        <authorList>
            <person name="Harrop T.W.R."/>
            <person name="Guhlin J."/>
            <person name="McLaughlin G.M."/>
            <person name="Permina E."/>
            <person name="Stockwell P."/>
            <person name="Gilligan J."/>
            <person name="Le Lec M.F."/>
            <person name="Gruber M.A.M."/>
            <person name="Quinn O."/>
            <person name="Lovegrove M."/>
            <person name="Duncan E.J."/>
            <person name="Remnant E.J."/>
            <person name="Van Eeckhoven J."/>
            <person name="Graham B."/>
            <person name="Knapp R.A."/>
            <person name="Langford K.W."/>
            <person name="Kronenberg Z."/>
            <person name="Press M.O."/>
            <person name="Eacker S.M."/>
            <person name="Wilson-Rankin E.E."/>
            <person name="Purcell J."/>
            <person name="Lester P.J."/>
            <person name="Dearden P.K."/>
        </authorList>
    </citation>
    <scope>NUCLEOTIDE SEQUENCE</scope>
    <source>
        <strain evidence="8">Marl-1</strain>
    </source>
</reference>
<dbReference type="GO" id="GO:0033962">
    <property type="term" value="P:P-body assembly"/>
    <property type="evidence" value="ECO:0007669"/>
    <property type="project" value="TreeGrafter"/>
</dbReference>
<dbReference type="InterPro" id="IPR019050">
    <property type="entry name" value="FDF_dom"/>
</dbReference>
<feature type="domain" description="YjeF N-terminal" evidence="6">
    <location>
        <begin position="221"/>
        <end position="416"/>
    </location>
</feature>
<feature type="domain" description="DFDF" evidence="7">
    <location>
        <begin position="131"/>
        <end position="167"/>
    </location>
</feature>
<gene>
    <name evidence="8" type="ORF">HZH66_009694</name>
</gene>
<dbReference type="PROSITE" id="PS51512">
    <property type="entry name" value="DFDF"/>
    <property type="match status" value="1"/>
</dbReference>
<comment type="caution">
    <text evidence="8">The sequence shown here is derived from an EMBL/GenBank/DDBJ whole genome shotgun (WGS) entry which is preliminary data.</text>
</comment>
<dbReference type="Pfam" id="PF09532">
    <property type="entry name" value="FDF"/>
    <property type="match status" value="1"/>
</dbReference>
<evidence type="ECO:0000256" key="1">
    <source>
        <dbReference type="ARBA" id="ARBA00004201"/>
    </source>
</evidence>
<evidence type="ECO:0000259" key="7">
    <source>
        <dbReference type="PROSITE" id="PS51512"/>
    </source>
</evidence>
<dbReference type="Proteomes" id="UP000614350">
    <property type="component" value="Unassembled WGS sequence"/>
</dbReference>
<evidence type="ECO:0000313" key="9">
    <source>
        <dbReference type="Proteomes" id="UP000614350"/>
    </source>
</evidence>
<dbReference type="InterPro" id="IPR034107">
    <property type="entry name" value="Lsm16_N"/>
</dbReference>
<dbReference type="Gene3D" id="2.30.30.100">
    <property type="match status" value="1"/>
</dbReference>
<dbReference type="InterPro" id="IPR004443">
    <property type="entry name" value="YjeF_N_dom"/>
</dbReference>
<dbReference type="SMART" id="SM01199">
    <property type="entry name" value="FDF"/>
    <property type="match status" value="1"/>
</dbReference>
<dbReference type="PANTHER" id="PTHR13612">
    <property type="entry name" value="ENHANCER OF MRNA-DECAPPING PROTEIN 3"/>
    <property type="match status" value="1"/>
</dbReference>
<dbReference type="GO" id="GO:0031087">
    <property type="term" value="P:deadenylation-independent decapping of nuclear-transcribed mRNA"/>
    <property type="evidence" value="ECO:0007669"/>
    <property type="project" value="InterPro"/>
</dbReference>
<dbReference type="PANTHER" id="PTHR13612:SF0">
    <property type="entry name" value="ENHANCER OF MRNA-DECAPPING PROTEIN 3"/>
    <property type="match status" value="1"/>
</dbReference>